<name>A0A137PH07_CONC2</name>
<dbReference type="GO" id="GO:0003885">
    <property type="term" value="F:D-arabinono-1,4-lactone oxidase activity"/>
    <property type="evidence" value="ECO:0007669"/>
    <property type="project" value="UniProtKB-EC"/>
</dbReference>
<dbReference type="SUPFAM" id="SSF56176">
    <property type="entry name" value="FAD-binding/transporter-associated domain-like"/>
    <property type="match status" value="1"/>
</dbReference>
<dbReference type="Gene3D" id="3.30.43.10">
    <property type="entry name" value="Uridine Diphospho-n-acetylenolpyruvylglucosamine Reductase, domain 2"/>
    <property type="match status" value="1"/>
</dbReference>
<dbReference type="InterPro" id="IPR010031">
    <property type="entry name" value="FAD_lactone_oxidase-like"/>
</dbReference>
<evidence type="ECO:0000259" key="6">
    <source>
        <dbReference type="PROSITE" id="PS51387"/>
    </source>
</evidence>
<dbReference type="Gene3D" id="3.30.70.2520">
    <property type="match status" value="1"/>
</dbReference>
<dbReference type="PROSITE" id="PS51387">
    <property type="entry name" value="FAD_PCMH"/>
    <property type="match status" value="1"/>
</dbReference>
<gene>
    <name evidence="7" type="ORF">CONCODRAFT_76931</name>
</gene>
<dbReference type="InterPro" id="IPR016166">
    <property type="entry name" value="FAD-bd_PCMH"/>
</dbReference>
<evidence type="ECO:0000256" key="5">
    <source>
        <dbReference type="SAM" id="SignalP"/>
    </source>
</evidence>
<dbReference type="Gene3D" id="3.30.465.10">
    <property type="match status" value="1"/>
</dbReference>
<accession>A0A137PH07</accession>
<evidence type="ECO:0000256" key="2">
    <source>
        <dbReference type="ARBA" id="ARBA00013136"/>
    </source>
</evidence>
<dbReference type="GO" id="GO:0071949">
    <property type="term" value="F:FAD binding"/>
    <property type="evidence" value="ECO:0007669"/>
    <property type="project" value="InterPro"/>
</dbReference>
<dbReference type="InterPro" id="IPR007173">
    <property type="entry name" value="ALO_C"/>
</dbReference>
<dbReference type="GO" id="GO:0016020">
    <property type="term" value="C:membrane"/>
    <property type="evidence" value="ECO:0007669"/>
    <property type="project" value="InterPro"/>
</dbReference>
<evidence type="ECO:0000256" key="4">
    <source>
        <dbReference type="ARBA" id="ARBA00033418"/>
    </source>
</evidence>
<dbReference type="EC" id="1.1.3.37" evidence="2"/>
<dbReference type="PANTHER" id="PTHR43762:SF1">
    <property type="entry name" value="D-ARABINONO-1,4-LACTONE OXIDASE"/>
    <property type="match status" value="1"/>
</dbReference>
<dbReference type="InterPro" id="IPR016169">
    <property type="entry name" value="FAD-bd_PCMH_sub2"/>
</dbReference>
<evidence type="ECO:0000256" key="1">
    <source>
        <dbReference type="ARBA" id="ARBA00005083"/>
    </source>
</evidence>
<feature type="domain" description="FAD-binding PCMH-type" evidence="6">
    <location>
        <begin position="25"/>
        <end position="194"/>
    </location>
</feature>
<dbReference type="OrthoDB" id="610608at2759"/>
<dbReference type="UniPathway" id="UPA00771">
    <property type="reaction ID" value="UER00766"/>
</dbReference>
<dbReference type="PANTHER" id="PTHR43762">
    <property type="entry name" value="L-GULONOLACTONE OXIDASE"/>
    <property type="match status" value="1"/>
</dbReference>
<dbReference type="InterPro" id="IPR006094">
    <property type="entry name" value="Oxid_FAD_bind_N"/>
</dbReference>
<evidence type="ECO:0000313" key="8">
    <source>
        <dbReference type="Proteomes" id="UP000070444"/>
    </source>
</evidence>
<keyword evidence="5" id="KW-0732">Signal</keyword>
<dbReference type="Pfam" id="PF04030">
    <property type="entry name" value="ALO"/>
    <property type="match status" value="1"/>
</dbReference>
<evidence type="ECO:0000256" key="3">
    <source>
        <dbReference type="ARBA" id="ARBA00023002"/>
    </source>
</evidence>
<dbReference type="EMBL" id="KQ964425">
    <property type="protein sequence ID" value="KXN74283.1"/>
    <property type="molecule type" value="Genomic_DNA"/>
</dbReference>
<dbReference type="Proteomes" id="UP000070444">
    <property type="component" value="Unassembled WGS sequence"/>
</dbReference>
<protein>
    <recommendedName>
        <fullName evidence="2">D-arabinono-1,4-lactone oxidase</fullName>
        <ecNumber evidence="2">1.1.3.37</ecNumber>
    </recommendedName>
    <alternativeName>
        <fullName evidence="4">L-galactono-gamma-lactone oxidase</fullName>
    </alternativeName>
</protein>
<evidence type="ECO:0000313" key="7">
    <source>
        <dbReference type="EMBL" id="KXN74283.1"/>
    </source>
</evidence>
<dbReference type="InterPro" id="IPR036318">
    <property type="entry name" value="FAD-bd_PCMH-like_sf"/>
</dbReference>
<sequence length="532" mass="58541">MNLICLLLAAQSIAGFTYKSYQTKIECNSKSAIVTPKSLEELQSVVNNAIKSNTRVKVIGSRHSITDVICTDGIPIHLKNFNKVSVDKVNMTATIGTGIELLDALDALKAAGVTIKHVPAYGGITVGGAIGLGAHGSSLKHPNNLPEYLVGVTFIDGQGNLRKIQEGDPDFDAFRVNFGLLGIFVDVTLKVVPSFKMNIHNYRVEDSLLTRTPNAVIDLARKNDWFQFWWFPTNKGLVISEGLHVDNIANGNAKTNMISGISPFVAAGSKILFEFIQSGNNSVAINEIQKSTELSLYQFNLLKPQIFTDNGIYKNPAVGPAYQLMANKCRECPWDPTFGDGLAMLPDEYSVGLPLSKLPAVIADMKDLFDKYPTAFPLIGLFFRLSPPARGIMALAHGEETFHIDWTFPMRLNPFEDAPYGLGVMQSLAQLLVFKHGGRPHWGKNGLAFFSHKTLSTRYDIPKFKSAVEKYDPNGLFGNKFGNRMLGLGEDSYEIPSKVEFCALQDYCFCSKDSDCPKKHKCGSLIGFNVCY</sequence>
<dbReference type="AlphaFoldDB" id="A0A137PH07"/>
<dbReference type="STRING" id="796925.A0A137PH07"/>
<comment type="pathway">
    <text evidence="1">Cofactor biosynthesis; D-erythroascorbate biosynthesis; dehydro-D-arabinono-1,4-lactone from D-arabinose: step 2/2.</text>
</comment>
<reference evidence="7 8" key="1">
    <citation type="journal article" date="2015" name="Genome Biol. Evol.">
        <title>Phylogenomic analyses indicate that early fungi evolved digesting cell walls of algal ancestors of land plants.</title>
        <authorList>
            <person name="Chang Y."/>
            <person name="Wang S."/>
            <person name="Sekimoto S."/>
            <person name="Aerts A.L."/>
            <person name="Choi C."/>
            <person name="Clum A."/>
            <person name="LaButti K.M."/>
            <person name="Lindquist E.A."/>
            <person name="Yee Ngan C."/>
            <person name="Ohm R.A."/>
            <person name="Salamov A.A."/>
            <person name="Grigoriev I.V."/>
            <person name="Spatafora J.W."/>
            <person name="Berbee M.L."/>
        </authorList>
    </citation>
    <scope>NUCLEOTIDE SEQUENCE [LARGE SCALE GENOMIC DNA]</scope>
    <source>
        <strain evidence="7 8">NRRL 28638</strain>
    </source>
</reference>
<keyword evidence="3" id="KW-0560">Oxidoreductase</keyword>
<dbReference type="InterPro" id="IPR016167">
    <property type="entry name" value="FAD-bd_PCMH_sub1"/>
</dbReference>
<feature type="signal peptide" evidence="5">
    <location>
        <begin position="1"/>
        <end position="15"/>
    </location>
</feature>
<keyword evidence="8" id="KW-1185">Reference proteome</keyword>
<organism evidence="7 8">
    <name type="scientific">Conidiobolus coronatus (strain ATCC 28846 / CBS 209.66 / NRRL 28638)</name>
    <name type="common">Delacroixia coronata</name>
    <dbReference type="NCBI Taxonomy" id="796925"/>
    <lineage>
        <taxon>Eukaryota</taxon>
        <taxon>Fungi</taxon>
        <taxon>Fungi incertae sedis</taxon>
        <taxon>Zoopagomycota</taxon>
        <taxon>Entomophthoromycotina</taxon>
        <taxon>Entomophthoromycetes</taxon>
        <taxon>Entomophthorales</taxon>
        <taxon>Ancylistaceae</taxon>
        <taxon>Conidiobolus</taxon>
    </lineage>
</organism>
<dbReference type="OMA" id="YGMISPY"/>
<feature type="chain" id="PRO_5012452733" description="D-arabinono-1,4-lactone oxidase" evidence="5">
    <location>
        <begin position="16"/>
        <end position="532"/>
    </location>
</feature>
<dbReference type="PIRSF" id="PIRSF000136">
    <property type="entry name" value="LGO_GLO"/>
    <property type="match status" value="1"/>
</dbReference>
<dbReference type="Pfam" id="PF01565">
    <property type="entry name" value="FAD_binding_4"/>
    <property type="match status" value="1"/>
</dbReference>
<proteinExistence type="predicted"/>